<organism evidence="1 2">
    <name type="scientific">Serratia silvae</name>
    <dbReference type="NCBI Taxonomy" id="2824122"/>
    <lineage>
        <taxon>Bacteria</taxon>
        <taxon>Pseudomonadati</taxon>
        <taxon>Pseudomonadota</taxon>
        <taxon>Gammaproteobacteria</taxon>
        <taxon>Enterobacterales</taxon>
        <taxon>Yersiniaceae</taxon>
        <taxon>Serratia</taxon>
    </lineage>
</organism>
<dbReference type="EMBL" id="JAGQDC010000013">
    <property type="protein sequence ID" value="MCL1030539.1"/>
    <property type="molecule type" value="Genomic_DNA"/>
</dbReference>
<gene>
    <name evidence="1" type="ORF">KAJ71_16100</name>
</gene>
<accession>A0ABT0KES6</accession>
<dbReference type="RefSeq" id="WP_248946667.1">
    <property type="nucleotide sequence ID" value="NZ_CBCSGY010000096.1"/>
</dbReference>
<proteinExistence type="predicted"/>
<evidence type="ECO:0000313" key="2">
    <source>
        <dbReference type="Proteomes" id="UP001165275"/>
    </source>
</evidence>
<name>A0ABT0KES6_9GAMM</name>
<reference evidence="1" key="1">
    <citation type="submission" date="2021-04" db="EMBL/GenBank/DDBJ databases">
        <title>Genome sequence of Serratia sp. arafor3.</title>
        <authorList>
            <person name="Besaury L."/>
        </authorList>
    </citation>
    <scope>NUCLEOTIDE SEQUENCE</scope>
    <source>
        <strain evidence="1">Arafor3</strain>
    </source>
</reference>
<comment type="caution">
    <text evidence="1">The sequence shown here is derived from an EMBL/GenBank/DDBJ whole genome shotgun (WGS) entry which is preliminary data.</text>
</comment>
<dbReference type="Proteomes" id="UP001165275">
    <property type="component" value="Unassembled WGS sequence"/>
</dbReference>
<keyword evidence="2" id="KW-1185">Reference proteome</keyword>
<evidence type="ECO:0000313" key="1">
    <source>
        <dbReference type="EMBL" id="MCL1030539.1"/>
    </source>
</evidence>
<sequence length="132" mass="15585">MESFINYLTQETLNDVIVTGYIDYEELPVFHPMYERLFFVFSDLTYEVYLDDGLIKVNRVNEINVWFDVDEDDKFSLMSIYSQLFKTENEISVSKVSYEQTPLSGMSITYQEGDIERVLTLDPNNFFGFTFL</sequence>
<protein>
    <submittedName>
        <fullName evidence="1">Uncharacterized protein</fullName>
    </submittedName>
</protein>